<evidence type="ECO:0000256" key="2">
    <source>
        <dbReference type="ARBA" id="ARBA00022845"/>
    </source>
</evidence>
<dbReference type="InterPro" id="IPR016024">
    <property type="entry name" value="ARM-type_fold"/>
</dbReference>
<dbReference type="SUPFAM" id="SSF48371">
    <property type="entry name" value="ARM repeat"/>
    <property type="match status" value="2"/>
</dbReference>
<feature type="region of interest" description="Disordered" evidence="3">
    <location>
        <begin position="619"/>
        <end position="638"/>
    </location>
</feature>
<dbReference type="STRING" id="13333.W1NL73"/>
<dbReference type="GO" id="GO:0030686">
    <property type="term" value="C:90S preribosome"/>
    <property type="evidence" value="ECO:0000318"/>
    <property type="project" value="GO_Central"/>
</dbReference>
<keyword evidence="2" id="KW-0810">Translation regulation</keyword>
<sequence length="705" mass="78776">MKERRNERKERKNVRNHWKEGFSKVKENPASLPSGKSSLSKRVDPETSKYFLEISSLLEGNVNDLEERSVLCGNALEETRGKELQIASDKILSHVLEILLQSCSVDQLCSFLLSCANDFPSIAIDQSGSHVAETAFKALALYIQYNNADSAIEQVLRKICQVVMGNTVDVMCSSYGSHVMRSLLCLLKGVPLDFLENFHVTKSATVLAERLKSSSRKSDGEHLAQMQQSFPDLLKFLVRGMLSNASEHMETLRVHNFGTLVLQTVLKLLEGDDEELLHIIPILLGCNARDVTWEGEILSIVSSQTVLGLIKDPAFSHLMEVILEVAPDSLYSEIFTKVFRGSLFDLSCHQCSNFVVQALASSTRHQGQMSLLWEELGPKFKELLKLRKSGVVACLLAGCLRLNTLEKECCQALANAVCLESGSTSCIIPRIFFLENYFFEEKSNWNWPLGERLSTLGCLMLQIIFRLPREHTQQYTSSLTSMESIHVLETAKDAGGSRVIEAFLSSDASVKQKQKIVSKLKGHFGELAMHQSGCFTVEKCFSAVNVPLKEVICSDLLSLQNELSKTKHGPHLLRKCDVARYSNKPDQWRSAQASKETTKKEFLDLFSFETKSKNVNYKAAAPSGVKSPQGPKKKRKGDIMDSLIKDVEKSMAKVSGLGQKRHRSEDKDNKGASDSLEYSSDSTKKKRKERNNDGLSNSCRKRKVA</sequence>
<feature type="region of interest" description="Disordered" evidence="3">
    <location>
        <begin position="1"/>
        <end position="42"/>
    </location>
</feature>
<dbReference type="GO" id="GO:0000472">
    <property type="term" value="P:endonucleolytic cleavage to generate mature 5'-end of SSU-rRNA from (SSU-rRNA, 5.8S rRNA, LSU-rRNA)"/>
    <property type="evidence" value="ECO:0000318"/>
    <property type="project" value="GO_Central"/>
</dbReference>
<keyword evidence="5" id="KW-1185">Reference proteome</keyword>
<accession>W1NL73</accession>
<evidence type="ECO:0000256" key="1">
    <source>
        <dbReference type="ARBA" id="ARBA00022737"/>
    </source>
</evidence>
<organism evidence="4 5">
    <name type="scientific">Amborella trichopoda</name>
    <dbReference type="NCBI Taxonomy" id="13333"/>
    <lineage>
        <taxon>Eukaryota</taxon>
        <taxon>Viridiplantae</taxon>
        <taxon>Streptophyta</taxon>
        <taxon>Embryophyta</taxon>
        <taxon>Tracheophyta</taxon>
        <taxon>Spermatophyta</taxon>
        <taxon>Magnoliopsida</taxon>
        <taxon>Amborellales</taxon>
        <taxon>Amborellaceae</taxon>
        <taxon>Amborella</taxon>
    </lineage>
</organism>
<dbReference type="InterPro" id="IPR001313">
    <property type="entry name" value="Pumilio_RNA-bd_rpt"/>
</dbReference>
<feature type="compositionally biased region" description="Basic and acidic residues" evidence="3">
    <location>
        <begin position="17"/>
        <end position="27"/>
    </location>
</feature>
<dbReference type="GO" id="GO:0003723">
    <property type="term" value="F:RNA binding"/>
    <property type="evidence" value="ECO:0000318"/>
    <property type="project" value="GO_Central"/>
</dbReference>
<feature type="region of interest" description="Disordered" evidence="3">
    <location>
        <begin position="650"/>
        <end position="705"/>
    </location>
</feature>
<protein>
    <recommendedName>
        <fullName evidence="6">PUM-HD domain-containing protein</fullName>
    </recommendedName>
</protein>
<dbReference type="GO" id="GO:0030688">
    <property type="term" value="C:preribosome, small subunit precursor"/>
    <property type="evidence" value="ECO:0000318"/>
    <property type="project" value="GO_Central"/>
</dbReference>
<dbReference type="SMART" id="SM00025">
    <property type="entry name" value="Pumilio"/>
    <property type="match status" value="7"/>
</dbReference>
<dbReference type="InterPro" id="IPR040000">
    <property type="entry name" value="NOP9"/>
</dbReference>
<reference evidence="5" key="1">
    <citation type="journal article" date="2013" name="Science">
        <title>The Amborella genome and the evolution of flowering plants.</title>
        <authorList>
            <consortium name="Amborella Genome Project"/>
        </authorList>
    </citation>
    <scope>NUCLEOTIDE SEQUENCE [LARGE SCALE GENOMIC DNA]</scope>
</reference>
<dbReference type="GO" id="GO:0009749">
    <property type="term" value="P:response to glucose"/>
    <property type="evidence" value="ECO:0007669"/>
    <property type="project" value="EnsemblPlants"/>
</dbReference>
<evidence type="ECO:0000256" key="3">
    <source>
        <dbReference type="SAM" id="MobiDB-lite"/>
    </source>
</evidence>
<dbReference type="EMBL" id="KI397331">
    <property type="protein sequence ID" value="ERM95999.1"/>
    <property type="molecule type" value="Genomic_DNA"/>
</dbReference>
<dbReference type="Gene3D" id="1.25.10.10">
    <property type="entry name" value="Leucine-rich Repeat Variant"/>
    <property type="match status" value="2"/>
</dbReference>
<dbReference type="GO" id="GO:0005730">
    <property type="term" value="C:nucleolus"/>
    <property type="evidence" value="ECO:0000318"/>
    <property type="project" value="GO_Central"/>
</dbReference>
<dbReference type="GO" id="GO:0000480">
    <property type="term" value="P:endonucleolytic cleavage in 5'-ETS of tricistronic rRNA transcript (SSU-rRNA, 5.8S rRNA, LSU-rRNA)"/>
    <property type="evidence" value="ECO:0000318"/>
    <property type="project" value="GO_Central"/>
</dbReference>
<dbReference type="Proteomes" id="UP000017836">
    <property type="component" value="Unassembled WGS sequence"/>
</dbReference>
<dbReference type="PANTHER" id="PTHR13102">
    <property type="entry name" value="NUCLEOLAR PROTEIN 9"/>
    <property type="match status" value="1"/>
</dbReference>
<dbReference type="HOGENOM" id="CLU_010876_0_0_1"/>
<dbReference type="GO" id="GO:0000056">
    <property type="term" value="P:ribosomal small subunit export from nucleus"/>
    <property type="evidence" value="ECO:0000318"/>
    <property type="project" value="GO_Central"/>
</dbReference>
<dbReference type="InterPro" id="IPR011989">
    <property type="entry name" value="ARM-like"/>
</dbReference>
<evidence type="ECO:0000313" key="5">
    <source>
        <dbReference type="Proteomes" id="UP000017836"/>
    </source>
</evidence>
<name>W1NL73_AMBTC</name>
<dbReference type="OMA" id="HHLVRNF"/>
<evidence type="ECO:0008006" key="6">
    <source>
        <dbReference type="Google" id="ProtNLM"/>
    </source>
</evidence>
<gene>
    <name evidence="4" type="ORF">AMTR_s00129p00037970</name>
</gene>
<evidence type="ECO:0000313" key="4">
    <source>
        <dbReference type="EMBL" id="ERM95999.1"/>
    </source>
</evidence>
<keyword evidence="1" id="KW-0677">Repeat</keyword>
<dbReference type="GO" id="GO:0009744">
    <property type="term" value="P:response to sucrose"/>
    <property type="evidence" value="ECO:0007669"/>
    <property type="project" value="EnsemblPlants"/>
</dbReference>
<dbReference type="GO" id="GO:0000447">
    <property type="term" value="P:endonucleolytic cleavage in ITS1 to separate SSU-rRNA from 5.8S rRNA and LSU-rRNA from tricistronic rRNA transcript (SSU-rRNA, 5.8S rRNA, LSU-rRNA)"/>
    <property type="evidence" value="ECO:0000318"/>
    <property type="project" value="GO_Central"/>
</dbReference>
<dbReference type="Pfam" id="PF22493">
    <property type="entry name" value="PUF_NOP9"/>
    <property type="match status" value="1"/>
</dbReference>
<dbReference type="GO" id="GO:0006417">
    <property type="term" value="P:regulation of translation"/>
    <property type="evidence" value="ECO:0007669"/>
    <property type="project" value="UniProtKB-KW"/>
</dbReference>
<feature type="compositionally biased region" description="Basic and acidic residues" evidence="3">
    <location>
        <begin position="1"/>
        <end position="10"/>
    </location>
</feature>
<dbReference type="eggNOG" id="KOG2188">
    <property type="taxonomic scope" value="Eukaryota"/>
</dbReference>
<dbReference type="SMR" id="W1NL73"/>
<dbReference type="Gramene" id="ERM95999">
    <property type="protein sequence ID" value="ERM95999"/>
    <property type="gene ID" value="AMTR_s00129p00037970"/>
</dbReference>
<dbReference type="AlphaFoldDB" id="W1NL73"/>
<dbReference type="PANTHER" id="PTHR13102:SF0">
    <property type="entry name" value="NUCLEOLAR PROTEIN 9"/>
    <property type="match status" value="1"/>
</dbReference>
<proteinExistence type="predicted"/>